<evidence type="ECO:0000256" key="1">
    <source>
        <dbReference type="ARBA" id="ARBA00023172"/>
    </source>
</evidence>
<evidence type="ECO:0000313" key="2">
    <source>
        <dbReference type="EMBL" id="CAL4133592.1"/>
    </source>
</evidence>
<reference evidence="2 3" key="1">
    <citation type="submission" date="2024-05" db="EMBL/GenBank/DDBJ databases">
        <authorList>
            <person name="Wallberg A."/>
        </authorList>
    </citation>
    <scope>NUCLEOTIDE SEQUENCE [LARGE SCALE GENOMIC DNA]</scope>
</reference>
<dbReference type="Proteomes" id="UP001497623">
    <property type="component" value="Unassembled WGS sequence"/>
</dbReference>
<keyword evidence="1" id="KW-0233">DNA recombination</keyword>
<accession>A0AAV2RQD4</accession>
<dbReference type="Gene3D" id="1.10.443.10">
    <property type="entry name" value="Intergrase catalytic core"/>
    <property type="match status" value="1"/>
</dbReference>
<comment type="caution">
    <text evidence="2">The sequence shown here is derived from an EMBL/GenBank/DDBJ whole genome shotgun (WGS) entry which is preliminary data.</text>
</comment>
<dbReference type="SUPFAM" id="SSF56349">
    <property type="entry name" value="DNA breaking-rejoining enzymes"/>
    <property type="match status" value="1"/>
</dbReference>
<dbReference type="EMBL" id="CAXKWB010028284">
    <property type="protein sequence ID" value="CAL4133592.1"/>
    <property type="molecule type" value="Genomic_DNA"/>
</dbReference>
<organism evidence="2 3">
    <name type="scientific">Meganyctiphanes norvegica</name>
    <name type="common">Northern krill</name>
    <name type="synonym">Thysanopoda norvegica</name>
    <dbReference type="NCBI Taxonomy" id="48144"/>
    <lineage>
        <taxon>Eukaryota</taxon>
        <taxon>Metazoa</taxon>
        <taxon>Ecdysozoa</taxon>
        <taxon>Arthropoda</taxon>
        <taxon>Crustacea</taxon>
        <taxon>Multicrustacea</taxon>
        <taxon>Malacostraca</taxon>
        <taxon>Eumalacostraca</taxon>
        <taxon>Eucarida</taxon>
        <taxon>Euphausiacea</taxon>
        <taxon>Euphausiidae</taxon>
        <taxon>Meganyctiphanes</taxon>
    </lineage>
</organism>
<dbReference type="PANTHER" id="PTHR35617">
    <property type="entry name" value="PHAGE_INTEGRASE DOMAIN-CONTAINING PROTEIN"/>
    <property type="match status" value="1"/>
</dbReference>
<gene>
    <name evidence="2" type="ORF">MNOR_LOCUS27226</name>
</gene>
<evidence type="ECO:0008006" key="4">
    <source>
        <dbReference type="Google" id="ProtNLM"/>
    </source>
</evidence>
<dbReference type="GO" id="GO:0015074">
    <property type="term" value="P:DNA integration"/>
    <property type="evidence" value="ECO:0007669"/>
    <property type="project" value="InterPro"/>
</dbReference>
<evidence type="ECO:0000313" key="3">
    <source>
        <dbReference type="Proteomes" id="UP001497623"/>
    </source>
</evidence>
<protein>
    <recommendedName>
        <fullName evidence="4">Tyr recombinase domain-containing protein</fullName>
    </recommendedName>
</protein>
<sequence length="105" mass="11609">AYRKGLGKPNQLFLSHQTGLPVARATISRWVKEVMNLAGIDTSVFLPGSTRGASVSAASRRGASLEQILKAGDWTRLGTYQRFYHRHVDDTPVGRLILEEANMLE</sequence>
<dbReference type="GO" id="GO:0006310">
    <property type="term" value="P:DNA recombination"/>
    <property type="evidence" value="ECO:0007669"/>
    <property type="project" value="UniProtKB-KW"/>
</dbReference>
<dbReference type="InterPro" id="IPR013762">
    <property type="entry name" value="Integrase-like_cat_sf"/>
</dbReference>
<dbReference type="GO" id="GO:0003677">
    <property type="term" value="F:DNA binding"/>
    <property type="evidence" value="ECO:0007669"/>
    <property type="project" value="InterPro"/>
</dbReference>
<dbReference type="PANTHER" id="PTHR35617:SF3">
    <property type="entry name" value="CORE-BINDING (CB) DOMAIN-CONTAINING PROTEIN"/>
    <property type="match status" value="1"/>
</dbReference>
<dbReference type="AlphaFoldDB" id="A0AAV2RQD4"/>
<name>A0AAV2RQD4_MEGNR</name>
<proteinExistence type="predicted"/>
<feature type="non-terminal residue" evidence="2">
    <location>
        <position position="1"/>
    </location>
</feature>
<keyword evidence="3" id="KW-1185">Reference proteome</keyword>
<dbReference type="InterPro" id="IPR011010">
    <property type="entry name" value="DNA_brk_join_enz"/>
</dbReference>